<comment type="subcellular location">
    <subcellularLocation>
        <location evidence="1">Cell membrane</location>
        <topology evidence="1">Multi-pass membrane protein</topology>
    </subcellularLocation>
</comment>
<evidence type="ECO:0000313" key="9">
    <source>
        <dbReference type="EMBL" id="MBF5026987.1"/>
    </source>
</evidence>
<feature type="transmembrane region" description="Helical" evidence="8">
    <location>
        <begin position="187"/>
        <end position="207"/>
    </location>
</feature>
<dbReference type="GO" id="GO:0005886">
    <property type="term" value="C:plasma membrane"/>
    <property type="evidence" value="ECO:0007669"/>
    <property type="project" value="UniProtKB-SubCell"/>
</dbReference>
<sequence>MENLLLLFVCLSLGVVLGRGKVFPPGAHHSLNAFVINVSLSALCLYYIPKITFSTEILLPVAVAWINIALAFLIFHFLGPRLGFSRAVTGAVVLCVGFGNTSFVGIPVISALYGPEAIKTVMLVDQPGSFVALSTVGIFLVNFYSGKAVGVVQSLRRIFSFPPFLMFLLALLMALSGLSFPKTLDSVFSSLGATTVPLALVSVGLQLKVERWHPYEKPLLLGLLFKLLLFPLFIFILYRHILGVDTEMAEVAIMESAMGPMITASILASSYGLAPRLCNLFIGVGIPLSLLTLYAWHLLL</sequence>
<keyword evidence="7 8" id="KW-0472">Membrane</keyword>
<dbReference type="AlphaFoldDB" id="A0A930YV82"/>
<feature type="transmembrane region" description="Helical" evidence="8">
    <location>
        <begin position="158"/>
        <end position="180"/>
    </location>
</feature>
<feature type="transmembrane region" description="Helical" evidence="8">
    <location>
        <begin position="127"/>
        <end position="146"/>
    </location>
</feature>
<evidence type="ECO:0000256" key="2">
    <source>
        <dbReference type="ARBA" id="ARBA00010145"/>
    </source>
</evidence>
<keyword evidence="4" id="KW-1003">Cell membrane</keyword>
<protein>
    <submittedName>
        <fullName evidence="9">AEC family transporter</fullName>
    </submittedName>
</protein>
<evidence type="ECO:0000256" key="6">
    <source>
        <dbReference type="ARBA" id="ARBA00022989"/>
    </source>
</evidence>
<evidence type="ECO:0000256" key="7">
    <source>
        <dbReference type="ARBA" id="ARBA00023136"/>
    </source>
</evidence>
<keyword evidence="6 8" id="KW-1133">Transmembrane helix</keyword>
<evidence type="ECO:0000256" key="3">
    <source>
        <dbReference type="ARBA" id="ARBA00022448"/>
    </source>
</evidence>
<dbReference type="Gene3D" id="1.20.1530.20">
    <property type="match status" value="1"/>
</dbReference>
<dbReference type="Proteomes" id="UP000694480">
    <property type="component" value="Unassembled WGS sequence"/>
</dbReference>
<dbReference type="InterPro" id="IPR004776">
    <property type="entry name" value="Mem_transp_PIN-like"/>
</dbReference>
<keyword evidence="3" id="KW-0813">Transport</keyword>
<evidence type="ECO:0000256" key="1">
    <source>
        <dbReference type="ARBA" id="ARBA00004651"/>
    </source>
</evidence>
<feature type="transmembrane region" description="Helical" evidence="8">
    <location>
        <begin position="30"/>
        <end position="48"/>
    </location>
</feature>
<accession>A0A930YV82</accession>
<reference evidence="9" key="1">
    <citation type="submission" date="2020-11" db="EMBL/GenBank/DDBJ databases">
        <title>Genome seq and assembly of Planobacterium sp.</title>
        <authorList>
            <person name="Chhetri G."/>
        </authorList>
    </citation>
    <scope>NUCLEOTIDE SEQUENCE</scope>
    <source>
        <strain evidence="9">GCR5</strain>
    </source>
</reference>
<comment type="caution">
    <text evidence="9">The sequence shown here is derived from an EMBL/GenBank/DDBJ whole genome shotgun (WGS) entry which is preliminary data.</text>
</comment>
<dbReference type="RefSeq" id="WP_194738914.1">
    <property type="nucleotide sequence ID" value="NZ_JADKYY010000004.1"/>
</dbReference>
<organism evidence="9 10">
    <name type="scientific">Planobacterium oryzisoli</name>
    <dbReference type="NCBI Taxonomy" id="2771435"/>
    <lineage>
        <taxon>Bacteria</taxon>
        <taxon>Pseudomonadati</taxon>
        <taxon>Bacteroidota</taxon>
        <taxon>Flavobacteriia</taxon>
        <taxon>Flavobacteriales</taxon>
        <taxon>Weeksellaceae</taxon>
        <taxon>Chryseobacterium group</taxon>
        <taxon>Chryseobacterium</taxon>
    </lineage>
</organism>
<dbReference type="PANTHER" id="PTHR36838:SF1">
    <property type="entry name" value="SLR1864 PROTEIN"/>
    <property type="match status" value="1"/>
</dbReference>
<dbReference type="EMBL" id="JADKYY010000004">
    <property type="protein sequence ID" value="MBF5026987.1"/>
    <property type="molecule type" value="Genomic_DNA"/>
</dbReference>
<feature type="transmembrane region" description="Helical" evidence="8">
    <location>
        <begin position="280"/>
        <end position="299"/>
    </location>
</feature>
<evidence type="ECO:0000256" key="4">
    <source>
        <dbReference type="ARBA" id="ARBA00022475"/>
    </source>
</evidence>
<dbReference type="InterPro" id="IPR038770">
    <property type="entry name" value="Na+/solute_symporter_sf"/>
</dbReference>
<feature type="transmembrane region" description="Helical" evidence="8">
    <location>
        <begin position="219"/>
        <end position="239"/>
    </location>
</feature>
<gene>
    <name evidence="9" type="ORF">IC612_04140</name>
</gene>
<proteinExistence type="inferred from homology"/>
<dbReference type="PANTHER" id="PTHR36838">
    <property type="entry name" value="AUXIN EFFLUX CARRIER FAMILY PROTEIN"/>
    <property type="match status" value="1"/>
</dbReference>
<evidence type="ECO:0000256" key="8">
    <source>
        <dbReference type="SAM" id="Phobius"/>
    </source>
</evidence>
<comment type="similarity">
    <text evidence="2">Belongs to the auxin efflux carrier (TC 2.A.69) family.</text>
</comment>
<name>A0A930YV82_9FLAO</name>
<evidence type="ECO:0000313" key="10">
    <source>
        <dbReference type="Proteomes" id="UP000694480"/>
    </source>
</evidence>
<evidence type="ECO:0000256" key="5">
    <source>
        <dbReference type="ARBA" id="ARBA00022692"/>
    </source>
</evidence>
<feature type="transmembrane region" description="Helical" evidence="8">
    <location>
        <begin position="57"/>
        <end position="79"/>
    </location>
</feature>
<keyword evidence="5 8" id="KW-0812">Transmembrane</keyword>
<keyword evidence="10" id="KW-1185">Reference proteome</keyword>
<feature type="transmembrane region" description="Helical" evidence="8">
    <location>
        <begin position="91"/>
        <end position="115"/>
    </location>
</feature>
<feature type="transmembrane region" description="Helical" evidence="8">
    <location>
        <begin position="251"/>
        <end position="274"/>
    </location>
</feature>
<dbReference type="GO" id="GO:0055085">
    <property type="term" value="P:transmembrane transport"/>
    <property type="evidence" value="ECO:0007669"/>
    <property type="project" value="InterPro"/>
</dbReference>
<dbReference type="Pfam" id="PF03547">
    <property type="entry name" value="Mem_trans"/>
    <property type="match status" value="2"/>
</dbReference>